<dbReference type="FunFam" id="2.10.25.10:FF:000429">
    <property type="entry name" value="Cubilin"/>
    <property type="match status" value="1"/>
</dbReference>
<comment type="caution">
    <text evidence="6">Lacks conserved residue(s) required for the propagation of feature annotation.</text>
</comment>
<evidence type="ECO:0000256" key="2">
    <source>
        <dbReference type="ARBA" id="ARBA00022729"/>
    </source>
</evidence>
<dbReference type="FunFam" id="2.60.120.290:FF:000013">
    <property type="entry name" value="Membrane frizzled-related protein"/>
    <property type="match status" value="1"/>
</dbReference>
<feature type="domain" description="CUB" evidence="7">
    <location>
        <begin position="247"/>
        <end position="361"/>
    </location>
</feature>
<dbReference type="Gene3D" id="2.60.120.290">
    <property type="entry name" value="Spermadhesin, CUB domain"/>
    <property type="match status" value="3"/>
</dbReference>
<dbReference type="CDD" id="cd00054">
    <property type="entry name" value="EGF_CA"/>
    <property type="match status" value="1"/>
</dbReference>
<dbReference type="SUPFAM" id="SSF57184">
    <property type="entry name" value="Growth factor receptor domain"/>
    <property type="match status" value="1"/>
</dbReference>
<dbReference type="SMART" id="SM00181">
    <property type="entry name" value="EGF"/>
    <property type="match status" value="5"/>
</dbReference>
<dbReference type="SUPFAM" id="SSF49854">
    <property type="entry name" value="Spermadhesin, CUB domain"/>
    <property type="match status" value="3"/>
</dbReference>
<evidence type="ECO:0000256" key="3">
    <source>
        <dbReference type="ARBA" id="ARBA00022737"/>
    </source>
</evidence>
<evidence type="ECO:0000256" key="4">
    <source>
        <dbReference type="ARBA" id="ARBA00023157"/>
    </source>
</evidence>
<dbReference type="InterPro" id="IPR000742">
    <property type="entry name" value="EGF"/>
</dbReference>
<dbReference type="PROSITE" id="PS00022">
    <property type="entry name" value="EGF_1"/>
    <property type="match status" value="2"/>
</dbReference>
<dbReference type="InterPro" id="IPR009030">
    <property type="entry name" value="Growth_fac_rcpt_cys_sf"/>
</dbReference>
<dbReference type="GO" id="GO:0005509">
    <property type="term" value="F:calcium ion binding"/>
    <property type="evidence" value="ECO:0007669"/>
    <property type="project" value="InterPro"/>
</dbReference>
<proteinExistence type="predicted"/>
<keyword evidence="2" id="KW-0732">Signal</keyword>
<dbReference type="CDD" id="cd00041">
    <property type="entry name" value="CUB"/>
    <property type="match status" value="3"/>
</dbReference>
<evidence type="ECO:0000256" key="1">
    <source>
        <dbReference type="ARBA" id="ARBA00022536"/>
    </source>
</evidence>
<dbReference type="FunFam" id="2.10.25.10:FF:000379">
    <property type="entry name" value="Cubilin"/>
    <property type="match status" value="1"/>
</dbReference>
<keyword evidence="10" id="KW-1185">Reference proteome</keyword>
<dbReference type="InterPro" id="IPR024731">
    <property type="entry name" value="NELL2-like_EGF"/>
</dbReference>
<dbReference type="PANTHER" id="PTHR47761">
    <property type="entry name" value="C-TYPE LECTIN-RELATED"/>
    <property type="match status" value="1"/>
</dbReference>
<feature type="domain" description="EGF-like" evidence="8">
    <location>
        <begin position="167"/>
        <end position="202"/>
    </location>
</feature>
<dbReference type="EMBL" id="JAQQBS010001422">
    <property type="protein sequence ID" value="KAK0163909.1"/>
    <property type="molecule type" value="Genomic_DNA"/>
</dbReference>
<dbReference type="Pfam" id="PF07645">
    <property type="entry name" value="EGF_CA"/>
    <property type="match status" value="1"/>
</dbReference>
<feature type="disulfide bond" evidence="5">
    <location>
        <begin position="483"/>
        <end position="510"/>
    </location>
</feature>
<dbReference type="InterPro" id="IPR049883">
    <property type="entry name" value="NOTCH1_EGF-like"/>
</dbReference>
<dbReference type="Proteomes" id="UP001168990">
    <property type="component" value="Unassembled WGS sequence"/>
</dbReference>
<feature type="disulfide bond" evidence="6">
    <location>
        <begin position="231"/>
        <end position="240"/>
    </location>
</feature>
<dbReference type="SUPFAM" id="SSF57196">
    <property type="entry name" value="EGF/Laminin"/>
    <property type="match status" value="2"/>
</dbReference>
<dbReference type="SMART" id="SM00042">
    <property type="entry name" value="CUB"/>
    <property type="match status" value="2"/>
</dbReference>
<evidence type="ECO:0000259" key="8">
    <source>
        <dbReference type="PROSITE" id="PS50026"/>
    </source>
</evidence>
<feature type="disulfide bond" evidence="6">
    <location>
        <begin position="171"/>
        <end position="181"/>
    </location>
</feature>
<dbReference type="PANTHER" id="PTHR47761:SF1">
    <property type="entry name" value="C-TYPE LECTIN-RELATED"/>
    <property type="match status" value="1"/>
</dbReference>
<evidence type="ECO:0000313" key="10">
    <source>
        <dbReference type="Proteomes" id="UP001168990"/>
    </source>
</evidence>
<evidence type="ECO:0000256" key="6">
    <source>
        <dbReference type="PROSITE-ProRule" id="PRU00076"/>
    </source>
</evidence>
<keyword evidence="3" id="KW-0677">Repeat</keyword>
<dbReference type="PROSITE" id="PS01180">
    <property type="entry name" value="CUB"/>
    <property type="match status" value="3"/>
</dbReference>
<feature type="domain" description="CUB" evidence="7">
    <location>
        <begin position="365"/>
        <end position="477"/>
    </location>
</feature>
<dbReference type="InterPro" id="IPR035914">
    <property type="entry name" value="Sperma_CUB_dom_sf"/>
</dbReference>
<dbReference type="Pfam" id="PF00431">
    <property type="entry name" value="CUB"/>
    <property type="match status" value="3"/>
</dbReference>
<dbReference type="InterPro" id="IPR000859">
    <property type="entry name" value="CUB_dom"/>
</dbReference>
<accession>A0AA39F6S2</accession>
<dbReference type="PROSITE" id="PS01186">
    <property type="entry name" value="EGF_2"/>
    <property type="match status" value="1"/>
</dbReference>
<keyword evidence="4 6" id="KW-1015">Disulfide bond</keyword>
<sequence>MVSNVQRQRLFGWKSQQNDPACTVDVNECEAPHPPCSTQPLVPCINIPGSFYCGSCPAGYTGNGHYCSDLDECSTDNGGCSTVPKVQCINTMGSRVCGSCPPGYQGDGVTCIFIGACRINNGGCHPLATCIENRGYTNVLVECQCPQGFHGDGLGPQGCQPGTSEVGSGPCASNPCVHGSCLPHGNEFICRCSLGYTGPTCATTVSPCVPNPCKNSGICTITPARTASCECTAAYSGPRCETPKETCGGVIRDLSGTLTYPSGGATYHHGLSCAFILATNVSLVLNVTFTKFDLELSSGCRHDFLQIHDGGNAGSHQLGRFCGKNLPLNGSIISTHNSLYLWFHSDNSVSHTGFSLHWNSILPVCGGILESEHGTISSPGSPGRYSPNRDCTWQITIRPGKRIQFHFFTVMIEPNPNCDGDYLEINETNRDRSMQLGIYCNHTHPPPLLTSGSFATVHFHSDAHGQDLGFQITYSSIEGSPGCGGVHTADHGIISTPSEGGATYKPNMLCEWKIQLPVGEKIRITWINFNLETSLVCKFDYVKTRVKGSVVLCLRRNLTDKEE</sequence>
<gene>
    <name evidence="9" type="ORF">PV328_002594</name>
</gene>
<reference evidence="9" key="1">
    <citation type="journal article" date="2023" name="bioRxiv">
        <title>Scaffold-level genome assemblies of two parasitoid biocontrol wasps reveal the parthenogenesis mechanism and an associated novel virus.</title>
        <authorList>
            <person name="Inwood S."/>
            <person name="Skelly J."/>
            <person name="Guhlin J."/>
            <person name="Harrop T."/>
            <person name="Goldson S."/>
            <person name="Dearden P."/>
        </authorList>
    </citation>
    <scope>NUCLEOTIDE SEQUENCE</scope>
    <source>
        <strain evidence="9">Irish</strain>
        <tissue evidence="9">Whole body</tissue>
    </source>
</reference>
<comment type="caution">
    <text evidence="9">The sequence shown here is derived from an EMBL/GenBank/DDBJ whole genome shotgun (WGS) entry which is preliminary data.</text>
</comment>
<feature type="domain" description="EGF-like" evidence="8">
    <location>
        <begin position="204"/>
        <end position="241"/>
    </location>
</feature>
<organism evidence="9 10">
    <name type="scientific">Microctonus aethiopoides</name>
    <dbReference type="NCBI Taxonomy" id="144406"/>
    <lineage>
        <taxon>Eukaryota</taxon>
        <taxon>Metazoa</taxon>
        <taxon>Ecdysozoa</taxon>
        <taxon>Arthropoda</taxon>
        <taxon>Hexapoda</taxon>
        <taxon>Insecta</taxon>
        <taxon>Pterygota</taxon>
        <taxon>Neoptera</taxon>
        <taxon>Endopterygota</taxon>
        <taxon>Hymenoptera</taxon>
        <taxon>Apocrita</taxon>
        <taxon>Ichneumonoidea</taxon>
        <taxon>Braconidae</taxon>
        <taxon>Euphorinae</taxon>
        <taxon>Microctonus</taxon>
    </lineage>
</organism>
<name>A0AA39F6S2_9HYME</name>
<evidence type="ECO:0000256" key="5">
    <source>
        <dbReference type="PROSITE-ProRule" id="PRU00059"/>
    </source>
</evidence>
<evidence type="ECO:0000313" key="9">
    <source>
        <dbReference type="EMBL" id="KAK0163909.1"/>
    </source>
</evidence>
<dbReference type="PROSITE" id="PS50026">
    <property type="entry name" value="EGF_3"/>
    <property type="match status" value="2"/>
</dbReference>
<protein>
    <recommendedName>
        <fullName evidence="11">Cubilin</fullName>
    </recommendedName>
</protein>
<dbReference type="InterPro" id="IPR053119">
    <property type="entry name" value="Cubilin_domain"/>
</dbReference>
<dbReference type="Pfam" id="PF00008">
    <property type="entry name" value="EGF"/>
    <property type="match status" value="1"/>
</dbReference>
<dbReference type="FunFam" id="2.60.120.290:FF:000060">
    <property type="entry name" value="Cubilin homolog"/>
    <property type="match status" value="1"/>
</dbReference>
<feature type="domain" description="CUB" evidence="7">
    <location>
        <begin position="483"/>
        <end position="545"/>
    </location>
</feature>
<keyword evidence="1 6" id="KW-0245">EGF-like domain</keyword>
<dbReference type="Gene3D" id="2.10.25.10">
    <property type="entry name" value="Laminin"/>
    <property type="match status" value="5"/>
</dbReference>
<dbReference type="SMART" id="SM00179">
    <property type="entry name" value="EGF_CA"/>
    <property type="match status" value="3"/>
</dbReference>
<dbReference type="AlphaFoldDB" id="A0AA39F6S2"/>
<evidence type="ECO:0000259" key="7">
    <source>
        <dbReference type="PROSITE" id="PS01180"/>
    </source>
</evidence>
<evidence type="ECO:0008006" key="11">
    <source>
        <dbReference type="Google" id="ProtNLM"/>
    </source>
</evidence>
<reference evidence="9" key="2">
    <citation type="submission" date="2023-03" db="EMBL/GenBank/DDBJ databases">
        <authorList>
            <person name="Inwood S.N."/>
            <person name="Skelly J.G."/>
            <person name="Guhlin J."/>
            <person name="Harrop T.W.R."/>
            <person name="Goldson S.G."/>
            <person name="Dearden P.K."/>
        </authorList>
    </citation>
    <scope>NUCLEOTIDE SEQUENCE</scope>
    <source>
        <strain evidence="9">Irish</strain>
        <tissue evidence="9">Whole body</tissue>
    </source>
</reference>
<feature type="disulfide bond" evidence="6">
    <location>
        <begin position="192"/>
        <end position="201"/>
    </location>
</feature>
<dbReference type="Pfam" id="PF12947">
    <property type="entry name" value="EGF_3"/>
    <property type="match status" value="2"/>
</dbReference>
<dbReference type="InterPro" id="IPR001881">
    <property type="entry name" value="EGF-like_Ca-bd_dom"/>
</dbReference>